<gene>
    <name evidence="2" type="ORF">PVAP13_1NG094100</name>
</gene>
<dbReference type="InterPro" id="IPR036424">
    <property type="entry name" value="UPP_synth-like_sf"/>
</dbReference>
<feature type="transmembrane region" description="Helical" evidence="1">
    <location>
        <begin position="12"/>
        <end position="31"/>
    </location>
</feature>
<reference evidence="2" key="1">
    <citation type="submission" date="2020-05" db="EMBL/GenBank/DDBJ databases">
        <title>WGS assembly of Panicum virgatum.</title>
        <authorList>
            <person name="Lovell J.T."/>
            <person name="Jenkins J."/>
            <person name="Shu S."/>
            <person name="Juenger T.E."/>
            <person name="Schmutz J."/>
        </authorList>
    </citation>
    <scope>NUCLEOTIDE SEQUENCE</scope>
    <source>
        <strain evidence="2">AP13</strain>
    </source>
</reference>
<evidence type="ECO:0000256" key="1">
    <source>
        <dbReference type="SAM" id="Phobius"/>
    </source>
</evidence>
<dbReference type="PANTHER" id="PTHR21528:SF6">
    <property type="entry name" value="DITRANS,POLYCIS-POLYPRENYL DIPHOSPHATE SYNTHASE [(2E,6E)-FARNESYLDIPHOSPHATE SPECIFIC]"/>
    <property type="match status" value="1"/>
</dbReference>
<organism evidence="2 3">
    <name type="scientific">Panicum virgatum</name>
    <name type="common">Blackwell switchgrass</name>
    <dbReference type="NCBI Taxonomy" id="38727"/>
    <lineage>
        <taxon>Eukaryota</taxon>
        <taxon>Viridiplantae</taxon>
        <taxon>Streptophyta</taxon>
        <taxon>Embryophyta</taxon>
        <taxon>Tracheophyta</taxon>
        <taxon>Spermatophyta</taxon>
        <taxon>Magnoliopsida</taxon>
        <taxon>Liliopsida</taxon>
        <taxon>Poales</taxon>
        <taxon>Poaceae</taxon>
        <taxon>PACMAD clade</taxon>
        <taxon>Panicoideae</taxon>
        <taxon>Panicodae</taxon>
        <taxon>Paniceae</taxon>
        <taxon>Panicinae</taxon>
        <taxon>Panicum</taxon>
        <taxon>Panicum sect. Hiantes</taxon>
    </lineage>
</organism>
<keyword evidence="1" id="KW-0472">Membrane</keyword>
<evidence type="ECO:0000313" key="3">
    <source>
        <dbReference type="Proteomes" id="UP000823388"/>
    </source>
</evidence>
<dbReference type="EMBL" id="CM029038">
    <property type="protein sequence ID" value="KAG2649232.1"/>
    <property type="molecule type" value="Genomic_DNA"/>
</dbReference>
<protein>
    <submittedName>
        <fullName evidence="2">Uncharacterized protein</fullName>
    </submittedName>
</protein>
<dbReference type="AlphaFoldDB" id="A0A8T0WJX3"/>
<keyword evidence="3" id="KW-1185">Reference proteome</keyword>
<keyword evidence="1" id="KW-1133">Transmembrane helix</keyword>
<sequence>MQILWSNMILRLILGWLWCLIHMAISLFDLWSCLSKKLECYLISSELLSKYQILHLERLKCLGVVVDSREAKNVMEIKQLLHWFSTVGIKYVVLYDIEGVIKESIEHGIEASRDESTSNFSDVCANTKSSHCSHGGMVIECLSGSDAKEGIAKAANLLYSASCKGCNNYAPYTRGCDKMFTVFTEADMASALRTVGSGGPELDLLLVYGPVRCHLGFPSWRLRYTEIIHKISIFVAQAYGTTEINEIQFHCESLVPVRTKTSKLWFVTVDTNVKEDRFVVQKTTHSFQN</sequence>
<name>A0A8T0WJX3_PANVG</name>
<keyword evidence="1" id="KW-0812">Transmembrane</keyword>
<dbReference type="Proteomes" id="UP000823388">
    <property type="component" value="Chromosome 1N"/>
</dbReference>
<dbReference type="GO" id="GO:0045547">
    <property type="term" value="F:ditrans,polycis-polyprenyl diphosphate synthase [(2E,6E)-farnesyl diphosphate specific] activity"/>
    <property type="evidence" value="ECO:0007669"/>
    <property type="project" value="TreeGrafter"/>
</dbReference>
<dbReference type="InterPro" id="IPR038887">
    <property type="entry name" value="Nus1/NgBR"/>
</dbReference>
<dbReference type="PANTHER" id="PTHR21528">
    <property type="entry name" value="DEHYDRODOLICHYL DIPHOSPHATE SYNTHASE COMPLEX SUBUNIT NUS1"/>
    <property type="match status" value="1"/>
</dbReference>
<comment type="caution">
    <text evidence="2">The sequence shown here is derived from an EMBL/GenBank/DDBJ whole genome shotgun (WGS) entry which is preliminary data.</text>
</comment>
<dbReference type="GO" id="GO:1904423">
    <property type="term" value="C:dehydrodolichyl diphosphate synthase complex"/>
    <property type="evidence" value="ECO:0007669"/>
    <property type="project" value="InterPro"/>
</dbReference>
<accession>A0A8T0WJX3</accession>
<evidence type="ECO:0000313" key="2">
    <source>
        <dbReference type="EMBL" id="KAG2649232.1"/>
    </source>
</evidence>
<dbReference type="GO" id="GO:0005789">
    <property type="term" value="C:endoplasmic reticulum membrane"/>
    <property type="evidence" value="ECO:0007669"/>
    <property type="project" value="TreeGrafter"/>
</dbReference>
<proteinExistence type="predicted"/>
<dbReference type="SUPFAM" id="SSF64005">
    <property type="entry name" value="Undecaprenyl diphosphate synthase"/>
    <property type="match status" value="1"/>
</dbReference>